<organism evidence="11 12">
    <name type="scientific">Candidatus Dechloromonas phosphorivorans</name>
    <dbReference type="NCBI Taxonomy" id="2899244"/>
    <lineage>
        <taxon>Bacteria</taxon>
        <taxon>Pseudomonadati</taxon>
        <taxon>Pseudomonadota</taxon>
        <taxon>Betaproteobacteria</taxon>
        <taxon>Rhodocyclales</taxon>
        <taxon>Azonexaceae</taxon>
        <taxon>Dechloromonas</taxon>
    </lineage>
</organism>
<dbReference type="SUPFAM" id="SSF55874">
    <property type="entry name" value="ATPase domain of HSP90 chaperone/DNA topoisomerase II/histidine kinase"/>
    <property type="match status" value="1"/>
</dbReference>
<dbReference type="InterPro" id="IPR003661">
    <property type="entry name" value="HisK_dim/P_dom"/>
</dbReference>
<proteinExistence type="predicted"/>
<keyword evidence="8" id="KW-0902">Two-component regulatory system</keyword>
<dbReference type="PANTHER" id="PTHR45339">
    <property type="entry name" value="HYBRID SIGNAL TRANSDUCTION HISTIDINE KINASE J"/>
    <property type="match status" value="1"/>
</dbReference>
<feature type="transmembrane region" description="Helical" evidence="9">
    <location>
        <begin position="114"/>
        <end position="132"/>
    </location>
</feature>
<dbReference type="SUPFAM" id="SSF47384">
    <property type="entry name" value="Homodimeric domain of signal transducing histidine kinase"/>
    <property type="match status" value="1"/>
</dbReference>
<comment type="caution">
    <text evidence="11">The sequence shown here is derived from an EMBL/GenBank/DDBJ whole genome shotgun (WGS) entry which is preliminary data.</text>
</comment>
<dbReference type="PANTHER" id="PTHR45339:SF1">
    <property type="entry name" value="HYBRID SIGNAL TRANSDUCTION HISTIDINE KINASE J"/>
    <property type="match status" value="1"/>
</dbReference>
<feature type="transmembrane region" description="Helical" evidence="9">
    <location>
        <begin position="163"/>
        <end position="183"/>
    </location>
</feature>
<sequence>MFSQAKSVAFKIPSTSFTMADEISAQPISLGKTIGQEVDAERLALLYRLTPMTLATAVAFSLIVFAFLQPVVDSQRLVGWLIANNSISVIRYLDIQAYRRAAPVADIKHWHRRFILLTFCAGSVWGLMGTLLFPIGEYGYQAILIVFMVGTSAVGLFTLTSSLAAYCALALPILIPPAIFIYLQGDTGHLHFSSALLFFAFLVVINSRRSINNTTEMLTFRFENARIAKEREQALLAAEEAGRARLQFLANMSHEIRTPLNGILGMGQLLQNSPLDSVQKHRLETINTSGQHLLVLINDILDFSKMEAGKLEVAPQVFEFRRLPKEVLDLLVERAVEKDIVLKCQVSPDIPRWLLGDAGRVKQVLHNLVGNAIKFTDHGEVSLQITQVSQDAHQNQARIRFVVRDSGVGISDNDQKISFNSLARLMLRRHASMVAPGWVWQFPNNWLN</sequence>
<dbReference type="SMART" id="SM00388">
    <property type="entry name" value="HisKA"/>
    <property type="match status" value="1"/>
</dbReference>
<dbReference type="InterPro" id="IPR003594">
    <property type="entry name" value="HATPase_dom"/>
</dbReference>
<feature type="transmembrane region" description="Helical" evidence="9">
    <location>
        <begin position="189"/>
        <end position="207"/>
    </location>
</feature>
<protein>
    <recommendedName>
        <fullName evidence="2">histidine kinase</fullName>
        <ecNumber evidence="2">2.7.13.3</ecNumber>
    </recommendedName>
</protein>
<keyword evidence="9" id="KW-1133">Transmembrane helix</keyword>
<feature type="domain" description="Histidine kinase" evidence="10">
    <location>
        <begin position="251"/>
        <end position="439"/>
    </location>
</feature>
<evidence type="ECO:0000256" key="9">
    <source>
        <dbReference type="SAM" id="Phobius"/>
    </source>
</evidence>
<feature type="transmembrane region" description="Helical" evidence="9">
    <location>
        <begin position="138"/>
        <end position="156"/>
    </location>
</feature>
<dbReference type="Gene3D" id="1.10.287.130">
    <property type="match status" value="1"/>
</dbReference>
<keyword evidence="4" id="KW-0808">Transferase</keyword>
<dbReference type="AlphaFoldDB" id="A0A935MZ10"/>
<dbReference type="PROSITE" id="PS50109">
    <property type="entry name" value="HIS_KIN"/>
    <property type="match status" value="1"/>
</dbReference>
<evidence type="ECO:0000256" key="8">
    <source>
        <dbReference type="ARBA" id="ARBA00023012"/>
    </source>
</evidence>
<dbReference type="GO" id="GO:0000155">
    <property type="term" value="F:phosphorelay sensor kinase activity"/>
    <property type="evidence" value="ECO:0007669"/>
    <property type="project" value="InterPro"/>
</dbReference>
<evidence type="ECO:0000259" key="10">
    <source>
        <dbReference type="PROSITE" id="PS50109"/>
    </source>
</evidence>
<dbReference type="Gene3D" id="3.30.565.10">
    <property type="entry name" value="Histidine kinase-like ATPase, C-terminal domain"/>
    <property type="match status" value="1"/>
</dbReference>
<keyword evidence="3" id="KW-0597">Phosphoprotein</keyword>
<evidence type="ECO:0000313" key="11">
    <source>
        <dbReference type="EMBL" id="MBK7415701.1"/>
    </source>
</evidence>
<keyword evidence="5" id="KW-0547">Nucleotide-binding</keyword>
<dbReference type="CDD" id="cd00082">
    <property type="entry name" value="HisKA"/>
    <property type="match status" value="1"/>
</dbReference>
<dbReference type="InterPro" id="IPR036097">
    <property type="entry name" value="HisK_dim/P_sf"/>
</dbReference>
<dbReference type="GO" id="GO:0005524">
    <property type="term" value="F:ATP binding"/>
    <property type="evidence" value="ECO:0007669"/>
    <property type="project" value="UniProtKB-KW"/>
</dbReference>
<evidence type="ECO:0000256" key="2">
    <source>
        <dbReference type="ARBA" id="ARBA00012438"/>
    </source>
</evidence>
<evidence type="ECO:0000256" key="1">
    <source>
        <dbReference type="ARBA" id="ARBA00000085"/>
    </source>
</evidence>
<keyword evidence="7" id="KW-0067">ATP-binding</keyword>
<gene>
    <name evidence="11" type="ORF">IPJ38_11905</name>
</gene>
<keyword evidence="6" id="KW-0418">Kinase</keyword>
<name>A0A935MZ10_9RHOO</name>
<reference evidence="11 12" key="1">
    <citation type="submission" date="2020-10" db="EMBL/GenBank/DDBJ databases">
        <title>Connecting structure to function with the recovery of over 1000 high-quality activated sludge metagenome-assembled genomes encoding full-length rRNA genes using long-read sequencing.</title>
        <authorList>
            <person name="Singleton C.M."/>
            <person name="Petriglieri F."/>
            <person name="Kristensen J.M."/>
            <person name="Kirkegaard R.H."/>
            <person name="Michaelsen T.Y."/>
            <person name="Andersen M.H."/>
            <person name="Karst S.M."/>
            <person name="Dueholm M.S."/>
            <person name="Nielsen P.H."/>
            <person name="Albertsen M."/>
        </authorList>
    </citation>
    <scope>NUCLEOTIDE SEQUENCE [LARGE SCALE GENOMIC DNA]</scope>
    <source>
        <strain evidence="11">EsbW_18-Q3-R4-48_BATAC.463</strain>
    </source>
</reference>
<evidence type="ECO:0000256" key="3">
    <source>
        <dbReference type="ARBA" id="ARBA00022553"/>
    </source>
</evidence>
<dbReference type="Pfam" id="PF02518">
    <property type="entry name" value="HATPase_c"/>
    <property type="match status" value="1"/>
</dbReference>
<evidence type="ECO:0000256" key="5">
    <source>
        <dbReference type="ARBA" id="ARBA00022741"/>
    </source>
</evidence>
<dbReference type="Pfam" id="PF00512">
    <property type="entry name" value="HisKA"/>
    <property type="match status" value="1"/>
</dbReference>
<keyword evidence="9" id="KW-0812">Transmembrane</keyword>
<evidence type="ECO:0000256" key="4">
    <source>
        <dbReference type="ARBA" id="ARBA00022679"/>
    </source>
</evidence>
<evidence type="ECO:0000256" key="7">
    <source>
        <dbReference type="ARBA" id="ARBA00022840"/>
    </source>
</evidence>
<feature type="transmembrane region" description="Helical" evidence="9">
    <location>
        <begin position="77"/>
        <end position="93"/>
    </location>
</feature>
<evidence type="ECO:0000256" key="6">
    <source>
        <dbReference type="ARBA" id="ARBA00022777"/>
    </source>
</evidence>
<dbReference type="InterPro" id="IPR005467">
    <property type="entry name" value="His_kinase_dom"/>
</dbReference>
<dbReference type="InterPro" id="IPR036890">
    <property type="entry name" value="HATPase_C_sf"/>
</dbReference>
<keyword evidence="9" id="KW-0472">Membrane</keyword>
<accession>A0A935MZ10</accession>
<feature type="transmembrane region" description="Helical" evidence="9">
    <location>
        <begin position="52"/>
        <end position="71"/>
    </location>
</feature>
<evidence type="ECO:0000313" key="12">
    <source>
        <dbReference type="Proteomes" id="UP000739411"/>
    </source>
</evidence>
<comment type="catalytic activity">
    <reaction evidence="1">
        <text>ATP + protein L-histidine = ADP + protein N-phospho-L-histidine.</text>
        <dbReference type="EC" id="2.7.13.3"/>
    </reaction>
</comment>
<dbReference type="EC" id="2.7.13.3" evidence="2"/>
<dbReference type="FunFam" id="1.10.287.130:FF:000002">
    <property type="entry name" value="Two-component osmosensing histidine kinase"/>
    <property type="match status" value="1"/>
</dbReference>
<dbReference type="EMBL" id="JADJMS010000024">
    <property type="protein sequence ID" value="MBK7415701.1"/>
    <property type="molecule type" value="Genomic_DNA"/>
</dbReference>
<dbReference type="Proteomes" id="UP000739411">
    <property type="component" value="Unassembled WGS sequence"/>
</dbReference>